<name>F2B1S4_RHOBT</name>
<evidence type="ECO:0000313" key="1">
    <source>
        <dbReference type="EMBL" id="EGF24132.1"/>
    </source>
</evidence>
<reference evidence="1 2" key="1">
    <citation type="journal article" date="2013" name="Mar. Genomics">
        <title>Expression of sulfatases in Rhodopirellula baltica and the diversity of sulfatases in the genus Rhodopirellula.</title>
        <authorList>
            <person name="Wegner C.E."/>
            <person name="Richter-Heitmann T."/>
            <person name="Klindworth A."/>
            <person name="Klockow C."/>
            <person name="Richter M."/>
            <person name="Achstetter T."/>
            <person name="Glockner F.O."/>
            <person name="Harder J."/>
        </authorList>
    </citation>
    <scope>NUCLEOTIDE SEQUENCE [LARGE SCALE GENOMIC DNA]</scope>
    <source>
        <strain evidence="1 2">WH47</strain>
    </source>
</reference>
<comment type="caution">
    <text evidence="1">The sequence shown here is derived from an EMBL/GenBank/DDBJ whole genome shotgun (WGS) entry which is preliminary data.</text>
</comment>
<gene>
    <name evidence="1" type="ORF">RBWH47_01308</name>
</gene>
<dbReference type="AlphaFoldDB" id="F2B1S4"/>
<protein>
    <submittedName>
        <fullName evidence="1">Uncharacterized protein</fullName>
    </submittedName>
</protein>
<dbReference type="EMBL" id="AFAR01000311">
    <property type="protein sequence ID" value="EGF24132.1"/>
    <property type="molecule type" value="Genomic_DNA"/>
</dbReference>
<proteinExistence type="predicted"/>
<sequence>MWSVNLFRKTRIRLAKLTRTPTVDGFGLGVFSRWKQKNRKR</sequence>
<accession>F2B1S4</accession>
<organism evidence="1 2">
    <name type="scientific">Rhodopirellula baltica WH47</name>
    <dbReference type="NCBI Taxonomy" id="991778"/>
    <lineage>
        <taxon>Bacteria</taxon>
        <taxon>Pseudomonadati</taxon>
        <taxon>Planctomycetota</taxon>
        <taxon>Planctomycetia</taxon>
        <taxon>Pirellulales</taxon>
        <taxon>Pirellulaceae</taxon>
        <taxon>Rhodopirellula</taxon>
    </lineage>
</organism>
<dbReference type="Proteomes" id="UP000006222">
    <property type="component" value="Unassembled WGS sequence"/>
</dbReference>
<evidence type="ECO:0000313" key="2">
    <source>
        <dbReference type="Proteomes" id="UP000006222"/>
    </source>
</evidence>